<feature type="domain" description="Ketoreductase" evidence="13">
    <location>
        <begin position="8"/>
        <end position="196"/>
    </location>
</feature>
<evidence type="ECO:0000256" key="9">
    <source>
        <dbReference type="ARBA" id="ARBA00023002"/>
    </source>
</evidence>
<dbReference type="PRINTS" id="PR00080">
    <property type="entry name" value="SDRFAMILY"/>
</dbReference>
<dbReference type="PRINTS" id="PR00081">
    <property type="entry name" value="GDHRDH"/>
</dbReference>
<dbReference type="InterPro" id="IPR020904">
    <property type="entry name" value="Sc_DH/Rdtase_CS"/>
</dbReference>
<dbReference type="OrthoDB" id="9781689at2"/>
<evidence type="ECO:0000313" key="14">
    <source>
        <dbReference type="EMBL" id="ABW67998.1"/>
    </source>
</evidence>
<dbReference type="PANTHER" id="PTHR43550">
    <property type="entry name" value="3-KETODIHYDROSPHINGOSINE REDUCTASE"/>
    <property type="match status" value="1"/>
</dbReference>
<dbReference type="Proteomes" id="UP000008561">
    <property type="component" value="Chromosome"/>
</dbReference>
<dbReference type="GO" id="GO:0030148">
    <property type="term" value="P:sphingolipid biosynthetic process"/>
    <property type="evidence" value="ECO:0007669"/>
    <property type="project" value="InterPro"/>
</dbReference>
<dbReference type="GO" id="GO:0016020">
    <property type="term" value="C:membrane"/>
    <property type="evidence" value="ECO:0007669"/>
    <property type="project" value="GOC"/>
</dbReference>
<evidence type="ECO:0000256" key="11">
    <source>
        <dbReference type="ARBA" id="ARBA00026112"/>
    </source>
</evidence>
<dbReference type="CDD" id="cd08939">
    <property type="entry name" value="KDSR-like_SDR_c"/>
    <property type="match status" value="1"/>
</dbReference>
<keyword evidence="6" id="KW-0256">Endoplasmic reticulum</keyword>
<sequence length="280" mass="30846">MTTFFFNKLAFITGGSSGIGLETALMLADRGCSMVLFARGQAGLDKARQAVADRAVDANQKFDTVSMDVADNTDVAQKINDAVERFGTPDILINSAGVGDGNYFENITYEQFDRVMKINVYGTRNTISAVLPHMKKKRSGHIVNLASEAGLIGIFGYSLYSTSKYALVGFSECIRAEFKRHNIRVTVVCPPEVKTPFIDEEAKTMPPEGKAVKRMAGLLEPEHVAKTIVKAIERNRFLVVPGLAAKFMYFQHRISNGLLTRTPSDWIVALAARMAAKNRR</sequence>
<organism evidence="14 15">
    <name type="scientific">Desulfosudis oleivorans (strain DSM 6200 / JCM 39069 / Hxd3)</name>
    <name type="common">Desulfococcus oleovorans</name>
    <dbReference type="NCBI Taxonomy" id="96561"/>
    <lineage>
        <taxon>Bacteria</taxon>
        <taxon>Pseudomonadati</taxon>
        <taxon>Thermodesulfobacteriota</taxon>
        <taxon>Desulfobacteria</taxon>
        <taxon>Desulfobacterales</taxon>
        <taxon>Desulfosudaceae</taxon>
        <taxon>Desulfosudis</taxon>
    </lineage>
</organism>
<dbReference type="KEGG" id="dol:Dole_2194"/>
<dbReference type="InterPro" id="IPR002347">
    <property type="entry name" value="SDR_fam"/>
</dbReference>
<evidence type="ECO:0000256" key="1">
    <source>
        <dbReference type="ARBA" id="ARBA00004240"/>
    </source>
</evidence>
<evidence type="ECO:0000259" key="13">
    <source>
        <dbReference type="SMART" id="SM00822"/>
    </source>
</evidence>
<evidence type="ECO:0000313" key="15">
    <source>
        <dbReference type="Proteomes" id="UP000008561"/>
    </source>
</evidence>
<keyword evidence="8" id="KW-0746">Sphingolipid metabolism</keyword>
<dbReference type="Pfam" id="PF00106">
    <property type="entry name" value="adh_short"/>
    <property type="match status" value="1"/>
</dbReference>
<comment type="pathway">
    <text evidence="2">Lipid metabolism; sphingolipid metabolism.</text>
</comment>
<dbReference type="EC" id="1.1.1.102" evidence="11"/>
<dbReference type="AlphaFoldDB" id="A8ZUG6"/>
<dbReference type="GO" id="GO:0000166">
    <property type="term" value="F:nucleotide binding"/>
    <property type="evidence" value="ECO:0007669"/>
    <property type="project" value="UniProtKB-KW"/>
</dbReference>
<protein>
    <recommendedName>
        <fullName evidence="11">3-dehydrosphinganine reductase</fullName>
        <ecNumber evidence="11">1.1.1.102</ecNumber>
    </recommendedName>
</protein>
<gene>
    <name evidence="14" type="ordered locus">Dole_2194</name>
</gene>
<evidence type="ECO:0000256" key="5">
    <source>
        <dbReference type="ARBA" id="ARBA00022741"/>
    </source>
</evidence>
<dbReference type="FunFam" id="3.40.50.720:FF:000084">
    <property type="entry name" value="Short-chain dehydrogenase reductase"/>
    <property type="match status" value="1"/>
</dbReference>
<dbReference type="PROSITE" id="PS00061">
    <property type="entry name" value="ADH_SHORT"/>
    <property type="match status" value="1"/>
</dbReference>
<evidence type="ECO:0000256" key="12">
    <source>
        <dbReference type="RuleBase" id="RU000363"/>
    </source>
</evidence>
<dbReference type="PANTHER" id="PTHR43550:SF3">
    <property type="entry name" value="3-KETODIHYDROSPHINGOSINE REDUCTASE"/>
    <property type="match status" value="1"/>
</dbReference>
<evidence type="ECO:0000256" key="7">
    <source>
        <dbReference type="ARBA" id="ARBA00022857"/>
    </source>
</evidence>
<keyword evidence="9" id="KW-0560">Oxidoreductase</keyword>
<keyword evidence="10" id="KW-0443">Lipid metabolism</keyword>
<keyword evidence="5" id="KW-0547">Nucleotide-binding</keyword>
<name>A8ZUG6_DESOH</name>
<dbReference type="GO" id="GO:0006666">
    <property type="term" value="P:3-keto-sphinganine metabolic process"/>
    <property type="evidence" value="ECO:0007669"/>
    <property type="project" value="InterPro"/>
</dbReference>
<dbReference type="STRING" id="96561.Dole_2194"/>
<dbReference type="HOGENOM" id="CLU_010194_2_1_7"/>
<dbReference type="RefSeq" id="WP_012175610.1">
    <property type="nucleotide sequence ID" value="NC_009943.1"/>
</dbReference>
<dbReference type="GO" id="GO:0047560">
    <property type="term" value="F:3-dehydrosphinganine reductase activity"/>
    <property type="evidence" value="ECO:0007669"/>
    <property type="project" value="UniProtKB-EC"/>
</dbReference>
<evidence type="ECO:0000256" key="4">
    <source>
        <dbReference type="ARBA" id="ARBA00006484"/>
    </source>
</evidence>
<dbReference type="InterPro" id="IPR045022">
    <property type="entry name" value="KDSR-like"/>
</dbReference>
<comment type="pathway">
    <text evidence="3">Sphingolipid metabolism.</text>
</comment>
<keyword evidence="15" id="KW-1185">Reference proteome</keyword>
<evidence type="ECO:0000256" key="6">
    <source>
        <dbReference type="ARBA" id="ARBA00022824"/>
    </source>
</evidence>
<dbReference type="InterPro" id="IPR057326">
    <property type="entry name" value="KR_dom"/>
</dbReference>
<evidence type="ECO:0000256" key="2">
    <source>
        <dbReference type="ARBA" id="ARBA00004760"/>
    </source>
</evidence>
<comment type="similarity">
    <text evidence="4 12">Belongs to the short-chain dehydrogenases/reductases (SDR) family.</text>
</comment>
<dbReference type="InterPro" id="IPR036291">
    <property type="entry name" value="NAD(P)-bd_dom_sf"/>
</dbReference>
<evidence type="ECO:0000256" key="8">
    <source>
        <dbReference type="ARBA" id="ARBA00022919"/>
    </source>
</evidence>
<dbReference type="SMART" id="SM00822">
    <property type="entry name" value="PKS_KR"/>
    <property type="match status" value="1"/>
</dbReference>
<accession>A8ZUG6</accession>
<dbReference type="Gene3D" id="3.40.50.720">
    <property type="entry name" value="NAD(P)-binding Rossmann-like Domain"/>
    <property type="match status" value="1"/>
</dbReference>
<proteinExistence type="inferred from homology"/>
<reference evidence="14 15" key="1">
    <citation type="submission" date="2007-10" db="EMBL/GenBank/DDBJ databases">
        <title>Complete sequence of Desulfococcus oleovorans Hxd3.</title>
        <authorList>
            <consortium name="US DOE Joint Genome Institute"/>
            <person name="Copeland A."/>
            <person name="Lucas S."/>
            <person name="Lapidus A."/>
            <person name="Barry K."/>
            <person name="Glavina del Rio T."/>
            <person name="Dalin E."/>
            <person name="Tice H."/>
            <person name="Pitluck S."/>
            <person name="Kiss H."/>
            <person name="Brettin T."/>
            <person name="Bruce D."/>
            <person name="Detter J.C."/>
            <person name="Han C."/>
            <person name="Schmutz J."/>
            <person name="Larimer F."/>
            <person name="Land M."/>
            <person name="Hauser L."/>
            <person name="Kyrpides N."/>
            <person name="Kim E."/>
            <person name="Wawrik B."/>
            <person name="Richardson P."/>
        </authorList>
    </citation>
    <scope>NUCLEOTIDE SEQUENCE [LARGE SCALE GENOMIC DNA]</scope>
    <source>
        <strain evidence="15">DSM 6200 / JCM 39069 / Hxd3</strain>
    </source>
</reference>
<evidence type="ECO:0000256" key="3">
    <source>
        <dbReference type="ARBA" id="ARBA00004991"/>
    </source>
</evidence>
<dbReference type="EMBL" id="CP000859">
    <property type="protein sequence ID" value="ABW67998.1"/>
    <property type="molecule type" value="Genomic_DNA"/>
</dbReference>
<keyword evidence="7" id="KW-0521">NADP</keyword>
<dbReference type="SUPFAM" id="SSF51735">
    <property type="entry name" value="NAD(P)-binding Rossmann-fold domains"/>
    <property type="match status" value="1"/>
</dbReference>
<dbReference type="eggNOG" id="COG0300">
    <property type="taxonomic scope" value="Bacteria"/>
</dbReference>
<evidence type="ECO:0000256" key="10">
    <source>
        <dbReference type="ARBA" id="ARBA00023098"/>
    </source>
</evidence>
<comment type="subcellular location">
    <subcellularLocation>
        <location evidence="1">Endoplasmic reticulum</location>
    </subcellularLocation>
</comment>